<evidence type="ECO:0000256" key="10">
    <source>
        <dbReference type="SAM" id="MobiDB-lite"/>
    </source>
</evidence>
<dbReference type="InterPro" id="IPR032675">
    <property type="entry name" value="LRR_dom_sf"/>
</dbReference>
<keyword evidence="7 11" id="KW-0472">Membrane</keyword>
<evidence type="ECO:0000256" key="11">
    <source>
        <dbReference type="SAM" id="Phobius"/>
    </source>
</evidence>
<proteinExistence type="predicted"/>
<keyword evidence="2" id="KW-0433">Leucine-rich repeat</keyword>
<feature type="compositionally biased region" description="Polar residues" evidence="10">
    <location>
        <begin position="646"/>
        <end position="656"/>
    </location>
</feature>
<evidence type="ECO:0000256" key="1">
    <source>
        <dbReference type="ARBA" id="ARBA00004167"/>
    </source>
</evidence>
<dbReference type="Pfam" id="PF13927">
    <property type="entry name" value="Ig_3"/>
    <property type="match status" value="1"/>
</dbReference>
<feature type="domain" description="Ig-like" evidence="12">
    <location>
        <begin position="353"/>
        <end position="444"/>
    </location>
</feature>
<dbReference type="InterPro" id="IPR007110">
    <property type="entry name" value="Ig-like_dom"/>
</dbReference>
<evidence type="ECO:0000256" key="9">
    <source>
        <dbReference type="ARBA" id="ARBA00023319"/>
    </source>
</evidence>
<protein>
    <recommendedName>
        <fullName evidence="12">Ig-like domain-containing protein</fullName>
    </recommendedName>
</protein>
<dbReference type="Proteomes" id="UP001066276">
    <property type="component" value="Chromosome 10"/>
</dbReference>
<name>A0AAV7LYG4_PLEWA</name>
<evidence type="ECO:0000256" key="8">
    <source>
        <dbReference type="ARBA" id="ARBA00023157"/>
    </source>
</evidence>
<dbReference type="InterPro" id="IPR050541">
    <property type="entry name" value="LRR_TM_domain-containing"/>
</dbReference>
<dbReference type="SMART" id="SM00409">
    <property type="entry name" value="IG"/>
    <property type="match status" value="1"/>
</dbReference>
<dbReference type="FunFam" id="2.60.40.10:FF:000076">
    <property type="entry name" value="Leucine-rich repeat and Ig domain-containing 4"/>
    <property type="match status" value="1"/>
</dbReference>
<dbReference type="InterPro" id="IPR003599">
    <property type="entry name" value="Ig_sub"/>
</dbReference>
<dbReference type="PANTHER" id="PTHR24369">
    <property type="entry name" value="ANTIGEN BSP, PUTATIVE-RELATED"/>
    <property type="match status" value="1"/>
</dbReference>
<evidence type="ECO:0000256" key="3">
    <source>
        <dbReference type="ARBA" id="ARBA00022692"/>
    </source>
</evidence>
<dbReference type="GO" id="GO:0005886">
    <property type="term" value="C:plasma membrane"/>
    <property type="evidence" value="ECO:0007669"/>
    <property type="project" value="TreeGrafter"/>
</dbReference>
<keyword evidence="4" id="KW-0732">Signal</keyword>
<evidence type="ECO:0000259" key="12">
    <source>
        <dbReference type="PROSITE" id="PS50835"/>
    </source>
</evidence>
<keyword evidence="9" id="KW-0393">Immunoglobulin domain</keyword>
<comment type="subcellular location">
    <subcellularLocation>
        <location evidence="1">Membrane</location>
        <topology evidence="1">Single-pass membrane protein</topology>
    </subcellularLocation>
</comment>
<dbReference type="InterPro" id="IPR003591">
    <property type="entry name" value="Leu-rich_rpt_typical-subtyp"/>
</dbReference>
<dbReference type="AlphaFoldDB" id="A0AAV7LYG4"/>
<evidence type="ECO:0000256" key="2">
    <source>
        <dbReference type="ARBA" id="ARBA00022614"/>
    </source>
</evidence>
<evidence type="ECO:0000256" key="5">
    <source>
        <dbReference type="ARBA" id="ARBA00022737"/>
    </source>
</evidence>
<dbReference type="InterPro" id="IPR003598">
    <property type="entry name" value="Ig_sub2"/>
</dbReference>
<keyword evidence="14" id="KW-1185">Reference proteome</keyword>
<keyword evidence="6 11" id="KW-1133">Transmembrane helix</keyword>
<comment type="caution">
    <text evidence="13">The sequence shown here is derived from an EMBL/GenBank/DDBJ whole genome shotgun (WGS) entry which is preliminary data.</text>
</comment>
<dbReference type="FunFam" id="3.80.10.10:FF:001360">
    <property type="entry name" value="Uncharacterized protein"/>
    <property type="match status" value="1"/>
</dbReference>
<keyword evidence="5" id="KW-0677">Repeat</keyword>
<dbReference type="InterPro" id="IPR036179">
    <property type="entry name" value="Ig-like_dom_sf"/>
</dbReference>
<dbReference type="InterPro" id="IPR001611">
    <property type="entry name" value="Leu-rich_rpt"/>
</dbReference>
<sequence length="656" mass="73519">MDTQVLLLQSNKISQVSAELQSLSNLTELDLSQNHFTSIGDVSLSNLSRLITLYLEENQVSELPDYSLKDLGSLEELYINHNQISNIGPMAFSGLTNLLRLHLNANKLQAIDSRWFQSLPNLEILMIGENPIMELQSMNFQPLGKLHSLVLAGMELKEIPEDAFVGLDYLESLSFFDNRLSKVPKEALKSLPLLKFLDLNKNPIQKISGGDFWDMPHLEELSLNNMEELVSIERHAFRLLPELAKLELCNNPRLSFIDRSAFRDAPSLRTLLLSNNDLRLVQRGIFQSLPALNEISLYGNPLRCDCSANWRILNNQSMRLIEPQSTLCASPTQLDGHQFKEILEQGMLSGCLPIISTHTLPSYINVSSSNMVSLDCRATCDPEPEYYWMSPTGLKLSPEVNSEKFKVRAGGTLEIHSVNADDSGLYTCVAWNTDGSDTRTTTLHINGTQGSKSVALLVVAKKVQSHFVVVEWKVFPIPEATAPIVIPEWSSATMRIHNPHISYTAKVPLDIKEYNLTHLQPATRYEICLTVDSLSHQSQRSCLNVTTKDASFAVEMVGQPGNVALAAVLGSLFAILSMVLLVLYTGRRLKQKSCHHSLKKYMQRASSIPLNELYPPLINLWENENEKEKDSTLEQPPPTVPADLQIDTSKTYVWQP</sequence>
<evidence type="ECO:0000256" key="4">
    <source>
        <dbReference type="ARBA" id="ARBA00022729"/>
    </source>
</evidence>
<gene>
    <name evidence="13" type="ORF">NDU88_000999</name>
</gene>
<accession>A0AAV7LYG4</accession>
<dbReference type="PROSITE" id="PS50835">
    <property type="entry name" value="IG_LIKE"/>
    <property type="match status" value="1"/>
</dbReference>
<dbReference type="SMART" id="SM00408">
    <property type="entry name" value="IGc2"/>
    <property type="match status" value="1"/>
</dbReference>
<evidence type="ECO:0000256" key="6">
    <source>
        <dbReference type="ARBA" id="ARBA00022989"/>
    </source>
</evidence>
<evidence type="ECO:0000313" key="14">
    <source>
        <dbReference type="Proteomes" id="UP001066276"/>
    </source>
</evidence>
<dbReference type="SUPFAM" id="SSF48726">
    <property type="entry name" value="Immunoglobulin"/>
    <property type="match status" value="1"/>
</dbReference>
<keyword evidence="3 11" id="KW-0812">Transmembrane</keyword>
<dbReference type="SMART" id="SM00369">
    <property type="entry name" value="LRR_TYP"/>
    <property type="match status" value="11"/>
</dbReference>
<dbReference type="SUPFAM" id="SSF52058">
    <property type="entry name" value="L domain-like"/>
    <property type="match status" value="1"/>
</dbReference>
<dbReference type="EMBL" id="JANPWB010000014">
    <property type="protein sequence ID" value="KAJ1095849.1"/>
    <property type="molecule type" value="Genomic_DNA"/>
</dbReference>
<dbReference type="InterPro" id="IPR013783">
    <property type="entry name" value="Ig-like_fold"/>
</dbReference>
<organism evidence="13 14">
    <name type="scientific">Pleurodeles waltl</name>
    <name type="common">Iberian ribbed newt</name>
    <dbReference type="NCBI Taxonomy" id="8319"/>
    <lineage>
        <taxon>Eukaryota</taxon>
        <taxon>Metazoa</taxon>
        <taxon>Chordata</taxon>
        <taxon>Craniata</taxon>
        <taxon>Vertebrata</taxon>
        <taxon>Euteleostomi</taxon>
        <taxon>Amphibia</taxon>
        <taxon>Batrachia</taxon>
        <taxon>Caudata</taxon>
        <taxon>Salamandroidea</taxon>
        <taxon>Salamandridae</taxon>
        <taxon>Pleurodelinae</taxon>
        <taxon>Pleurodeles</taxon>
    </lineage>
</organism>
<keyword evidence="8" id="KW-1015">Disulfide bond</keyword>
<dbReference type="PROSITE" id="PS51450">
    <property type="entry name" value="LRR"/>
    <property type="match status" value="2"/>
</dbReference>
<dbReference type="SMART" id="SM00365">
    <property type="entry name" value="LRR_SD22"/>
    <property type="match status" value="3"/>
</dbReference>
<dbReference type="Gene3D" id="2.60.40.10">
    <property type="entry name" value="Immunoglobulins"/>
    <property type="match status" value="1"/>
</dbReference>
<evidence type="ECO:0000256" key="7">
    <source>
        <dbReference type="ARBA" id="ARBA00023136"/>
    </source>
</evidence>
<reference evidence="13" key="1">
    <citation type="journal article" date="2022" name="bioRxiv">
        <title>Sequencing and chromosome-scale assembly of the giantPleurodeles waltlgenome.</title>
        <authorList>
            <person name="Brown T."/>
            <person name="Elewa A."/>
            <person name="Iarovenko S."/>
            <person name="Subramanian E."/>
            <person name="Araus A.J."/>
            <person name="Petzold A."/>
            <person name="Susuki M."/>
            <person name="Suzuki K.-i.T."/>
            <person name="Hayashi T."/>
            <person name="Toyoda A."/>
            <person name="Oliveira C."/>
            <person name="Osipova E."/>
            <person name="Leigh N.D."/>
            <person name="Simon A."/>
            <person name="Yun M.H."/>
        </authorList>
    </citation>
    <scope>NUCLEOTIDE SEQUENCE</scope>
    <source>
        <strain evidence="13">20211129_DDA</strain>
        <tissue evidence="13">Liver</tissue>
    </source>
</reference>
<feature type="region of interest" description="Disordered" evidence="10">
    <location>
        <begin position="626"/>
        <end position="656"/>
    </location>
</feature>
<dbReference type="Pfam" id="PF13855">
    <property type="entry name" value="LRR_8"/>
    <property type="match status" value="4"/>
</dbReference>
<evidence type="ECO:0000313" key="13">
    <source>
        <dbReference type="EMBL" id="KAJ1095849.1"/>
    </source>
</evidence>
<dbReference type="Gene3D" id="3.80.10.10">
    <property type="entry name" value="Ribonuclease Inhibitor"/>
    <property type="match status" value="3"/>
</dbReference>
<dbReference type="PANTHER" id="PTHR24369:SF210">
    <property type="entry name" value="CHAOPTIN-RELATED"/>
    <property type="match status" value="1"/>
</dbReference>
<feature type="transmembrane region" description="Helical" evidence="11">
    <location>
        <begin position="563"/>
        <end position="584"/>
    </location>
</feature>